<dbReference type="GO" id="GO:0003700">
    <property type="term" value="F:DNA-binding transcription factor activity"/>
    <property type="evidence" value="ECO:0007669"/>
    <property type="project" value="InterPro"/>
</dbReference>
<organism evidence="3 4">
    <name type="scientific">Phialophora macrospora</name>
    <dbReference type="NCBI Taxonomy" id="1851006"/>
    <lineage>
        <taxon>Eukaryota</taxon>
        <taxon>Fungi</taxon>
        <taxon>Dikarya</taxon>
        <taxon>Ascomycota</taxon>
        <taxon>Pezizomycotina</taxon>
        <taxon>Eurotiomycetes</taxon>
        <taxon>Chaetothyriomycetidae</taxon>
        <taxon>Chaetothyriales</taxon>
        <taxon>Herpotrichiellaceae</taxon>
        <taxon>Phialophora</taxon>
    </lineage>
</organism>
<feature type="compositionally biased region" description="Pro residues" evidence="1">
    <location>
        <begin position="504"/>
        <end position="525"/>
    </location>
</feature>
<feature type="compositionally biased region" description="Basic and acidic residues" evidence="1">
    <location>
        <begin position="532"/>
        <end position="543"/>
    </location>
</feature>
<feature type="region of interest" description="Disordered" evidence="1">
    <location>
        <begin position="403"/>
        <end position="550"/>
    </location>
</feature>
<dbReference type="CDD" id="cd14705">
    <property type="entry name" value="bZIP_Zip1"/>
    <property type="match status" value="1"/>
</dbReference>
<evidence type="ECO:0000256" key="1">
    <source>
        <dbReference type="SAM" id="MobiDB-lite"/>
    </source>
</evidence>
<gene>
    <name evidence="3" type="ORF">PV04_00445</name>
</gene>
<feature type="domain" description="BZIP" evidence="2">
    <location>
        <begin position="345"/>
        <end position="359"/>
    </location>
</feature>
<reference evidence="3 4" key="1">
    <citation type="submission" date="2015-01" db="EMBL/GenBank/DDBJ databases">
        <title>The Genome Sequence of Capronia semiimmersa CBS27337.</title>
        <authorList>
            <consortium name="The Broad Institute Genomics Platform"/>
            <person name="Cuomo C."/>
            <person name="de Hoog S."/>
            <person name="Gorbushina A."/>
            <person name="Stielow B."/>
            <person name="Teixiera M."/>
            <person name="Abouelleil A."/>
            <person name="Chapman S.B."/>
            <person name="Priest M."/>
            <person name="Young S.K."/>
            <person name="Wortman J."/>
            <person name="Nusbaum C."/>
            <person name="Birren B."/>
        </authorList>
    </citation>
    <scope>NUCLEOTIDE SEQUENCE [LARGE SCALE GENOMIC DNA]</scope>
    <source>
        <strain evidence="3 4">CBS 27337</strain>
    </source>
</reference>
<dbReference type="InterPro" id="IPR004827">
    <property type="entry name" value="bZIP"/>
</dbReference>
<dbReference type="Proteomes" id="UP000054266">
    <property type="component" value="Unassembled WGS sequence"/>
</dbReference>
<sequence>MSHSSPTADNPSITTPTTAGGQNPFSQVSGASAESSRPSTASAVRTEAYGGYGGIPQGRAVTEVGLGISSRRPSAESTVHTPSRAFGVRSILNPPVEPEDREPHNVSQAGQPAMSLAQSLLPAPTESPRSRKRSDPRSPAREPAYLPGGRLGRRVLTPRSPGMRAASLGARRNPAFHSTIQPLQPQPNISGRTYTAEPGQYPGSEIPPLPPLSIAPHLSSLAPAEPGQPRSAHVPESPARGLERIVTPHTERSSASQTPYGSRDQPSPGYRYGAIQPPSQAPAPFRVMPAGGATGYGHETQSHGPHEGYQQGPASYQMTLDTDQGPMNIPVELDLQQASKVADEKRKRNAGASARFRARRKEKEKEASQTITGLQQELRDLIEERDHYLAERNYFRELATRHGAPLLQRPQSPQQRRLAAAAAVGGPPSGGTLDDPTISDDSYRERTEPGPSQRRRTGDYQPTFTGRQAHSPPPPTYSAVFAPQPPLPLPPPPPGQSAYGTPRTLPPGPPGPPPHHPPPPPPSLPPNVTRSQSHDAFRRDPFDRTWSSGR</sequence>
<dbReference type="PROSITE" id="PS00036">
    <property type="entry name" value="BZIP_BASIC"/>
    <property type="match status" value="1"/>
</dbReference>
<feature type="compositionally biased region" description="Polar residues" evidence="1">
    <location>
        <begin position="71"/>
        <end position="81"/>
    </location>
</feature>
<feature type="compositionally biased region" description="Pro residues" evidence="1">
    <location>
        <begin position="483"/>
        <end position="495"/>
    </location>
</feature>
<dbReference type="HOGENOM" id="CLU_527858_0_0_1"/>
<evidence type="ECO:0000313" key="3">
    <source>
        <dbReference type="EMBL" id="KIW72235.1"/>
    </source>
</evidence>
<feature type="compositionally biased region" description="Polar residues" evidence="1">
    <location>
        <begin position="1"/>
        <end position="43"/>
    </location>
</feature>
<feature type="compositionally biased region" description="Polar residues" evidence="1">
    <location>
        <begin position="312"/>
        <end position="322"/>
    </location>
</feature>
<dbReference type="AlphaFoldDB" id="A0A0D2G0F4"/>
<feature type="compositionally biased region" description="Polar residues" evidence="1">
    <location>
        <begin position="176"/>
        <end position="193"/>
    </location>
</feature>
<name>A0A0D2G0F4_9EURO</name>
<dbReference type="EMBL" id="KN846956">
    <property type="protein sequence ID" value="KIW72235.1"/>
    <property type="molecule type" value="Genomic_DNA"/>
</dbReference>
<evidence type="ECO:0000313" key="4">
    <source>
        <dbReference type="Proteomes" id="UP000054266"/>
    </source>
</evidence>
<feature type="region of interest" description="Disordered" evidence="1">
    <location>
        <begin position="339"/>
        <end position="373"/>
    </location>
</feature>
<protein>
    <recommendedName>
        <fullName evidence="2">BZIP domain-containing protein</fullName>
    </recommendedName>
</protein>
<keyword evidence="4" id="KW-1185">Reference proteome</keyword>
<feature type="compositionally biased region" description="Low complexity" evidence="1">
    <location>
        <begin position="404"/>
        <end position="423"/>
    </location>
</feature>
<proteinExistence type="predicted"/>
<feature type="region of interest" description="Disordered" evidence="1">
    <location>
        <begin position="1"/>
        <end position="327"/>
    </location>
</feature>
<evidence type="ECO:0000259" key="2">
    <source>
        <dbReference type="PROSITE" id="PS00036"/>
    </source>
</evidence>
<accession>A0A0D2G0F4</accession>